<protein>
    <submittedName>
        <fullName evidence="8">Mitogen-activated protein kinase kinase kinase YODA</fullName>
        <ecNumber evidence="8">2.7.11.25</ecNumber>
    </submittedName>
</protein>
<feature type="binding site" evidence="5">
    <location>
        <position position="33"/>
    </location>
    <ligand>
        <name>ATP</name>
        <dbReference type="ChEBI" id="CHEBI:30616"/>
    </ligand>
</feature>
<dbReference type="Proteomes" id="UP000236161">
    <property type="component" value="Unassembled WGS sequence"/>
</dbReference>
<dbReference type="InterPro" id="IPR011009">
    <property type="entry name" value="Kinase-like_dom_sf"/>
</dbReference>
<keyword evidence="4 5" id="KW-0067">ATP-binding</keyword>
<dbReference type="PROSITE" id="PS00108">
    <property type="entry name" value="PROTEIN_KINASE_ST"/>
    <property type="match status" value="1"/>
</dbReference>
<dbReference type="EC" id="2.7.11.25" evidence="8"/>
<dbReference type="OrthoDB" id="8693905at2759"/>
<dbReference type="GO" id="GO:0005524">
    <property type="term" value="F:ATP binding"/>
    <property type="evidence" value="ECO:0007669"/>
    <property type="project" value="UniProtKB-UniRule"/>
</dbReference>
<evidence type="ECO:0000256" key="2">
    <source>
        <dbReference type="ARBA" id="ARBA00022741"/>
    </source>
</evidence>
<dbReference type="SMART" id="SM00220">
    <property type="entry name" value="S_TKc"/>
    <property type="match status" value="1"/>
</dbReference>
<name>A0A2I0B120_9ASPA</name>
<keyword evidence="6" id="KW-0723">Serine/threonine-protein kinase</keyword>
<evidence type="ECO:0000256" key="1">
    <source>
        <dbReference type="ARBA" id="ARBA00022679"/>
    </source>
</evidence>
<accession>A0A2I0B120</accession>
<keyword evidence="1 8" id="KW-0808">Transferase</keyword>
<dbReference type="PANTHER" id="PTHR48011">
    <property type="entry name" value="CCR4-NOT TRANSCRIPTIONAL COMPLEX SUBUNIT CAF120-RELATED"/>
    <property type="match status" value="1"/>
</dbReference>
<dbReference type="InterPro" id="IPR008271">
    <property type="entry name" value="Ser/Thr_kinase_AS"/>
</dbReference>
<evidence type="ECO:0000256" key="5">
    <source>
        <dbReference type="PROSITE-ProRule" id="PRU10141"/>
    </source>
</evidence>
<keyword evidence="2 5" id="KW-0547">Nucleotide-binding</keyword>
<evidence type="ECO:0000259" key="7">
    <source>
        <dbReference type="PROSITE" id="PS50011"/>
    </source>
</evidence>
<evidence type="ECO:0000313" key="9">
    <source>
        <dbReference type="Proteomes" id="UP000236161"/>
    </source>
</evidence>
<dbReference type="InterPro" id="IPR017441">
    <property type="entry name" value="Protein_kinase_ATP_BS"/>
</dbReference>
<comment type="similarity">
    <text evidence="6">Belongs to the protein kinase superfamily.</text>
</comment>
<reference evidence="8 9" key="1">
    <citation type="journal article" date="2017" name="Nature">
        <title>The Apostasia genome and the evolution of orchids.</title>
        <authorList>
            <person name="Zhang G.Q."/>
            <person name="Liu K.W."/>
            <person name="Li Z."/>
            <person name="Lohaus R."/>
            <person name="Hsiao Y.Y."/>
            <person name="Niu S.C."/>
            <person name="Wang J.Y."/>
            <person name="Lin Y.C."/>
            <person name="Xu Q."/>
            <person name="Chen L.J."/>
            <person name="Yoshida K."/>
            <person name="Fujiwara S."/>
            <person name="Wang Z.W."/>
            <person name="Zhang Y.Q."/>
            <person name="Mitsuda N."/>
            <person name="Wang M."/>
            <person name="Liu G.H."/>
            <person name="Pecoraro L."/>
            <person name="Huang H.X."/>
            <person name="Xiao X.J."/>
            <person name="Lin M."/>
            <person name="Wu X.Y."/>
            <person name="Wu W.L."/>
            <person name="Chen Y.Y."/>
            <person name="Chang S.B."/>
            <person name="Sakamoto S."/>
            <person name="Ohme-Takagi M."/>
            <person name="Yagi M."/>
            <person name="Zeng S.J."/>
            <person name="Shen C.Y."/>
            <person name="Yeh C.M."/>
            <person name="Luo Y.B."/>
            <person name="Tsai W.C."/>
            <person name="Van de Peer Y."/>
            <person name="Liu Z.J."/>
        </authorList>
    </citation>
    <scope>NUCLEOTIDE SEQUENCE [LARGE SCALE GENOMIC DNA]</scope>
    <source>
        <strain evidence="9">cv. Shenzhen</strain>
        <tissue evidence="8">Stem</tissue>
    </source>
</reference>
<evidence type="ECO:0000256" key="3">
    <source>
        <dbReference type="ARBA" id="ARBA00022777"/>
    </source>
</evidence>
<dbReference type="AlphaFoldDB" id="A0A2I0B120"/>
<dbReference type="InterPro" id="IPR052751">
    <property type="entry name" value="Plant_MAPKKK"/>
</dbReference>
<dbReference type="CDD" id="cd06606">
    <property type="entry name" value="STKc_MAPKKK"/>
    <property type="match status" value="1"/>
</dbReference>
<evidence type="ECO:0000256" key="4">
    <source>
        <dbReference type="ARBA" id="ARBA00022840"/>
    </source>
</evidence>
<feature type="domain" description="Protein kinase" evidence="7">
    <location>
        <begin position="3"/>
        <end position="249"/>
    </location>
</feature>
<dbReference type="SUPFAM" id="SSF56112">
    <property type="entry name" value="Protein kinase-like (PK-like)"/>
    <property type="match status" value="1"/>
</dbReference>
<evidence type="ECO:0000256" key="6">
    <source>
        <dbReference type="RuleBase" id="RU000304"/>
    </source>
</evidence>
<dbReference type="InterPro" id="IPR000719">
    <property type="entry name" value="Prot_kinase_dom"/>
</dbReference>
<dbReference type="STRING" id="1088818.A0A2I0B120"/>
<dbReference type="GO" id="GO:0004709">
    <property type="term" value="F:MAP kinase kinase kinase activity"/>
    <property type="evidence" value="ECO:0007669"/>
    <property type="project" value="UniProtKB-EC"/>
</dbReference>
<keyword evidence="3 8" id="KW-0418">Kinase</keyword>
<dbReference type="PROSITE" id="PS50011">
    <property type="entry name" value="PROTEIN_KINASE_DOM"/>
    <property type="match status" value="1"/>
</dbReference>
<proteinExistence type="inferred from homology"/>
<gene>
    <name evidence="8" type="primary">YDA</name>
    <name evidence="8" type="ORF">AXF42_Ash014392</name>
</gene>
<dbReference type="EMBL" id="KZ451930">
    <property type="protein sequence ID" value="PKA61475.1"/>
    <property type="molecule type" value="Genomic_DNA"/>
</dbReference>
<keyword evidence="9" id="KW-1185">Reference proteome</keyword>
<dbReference type="PROSITE" id="PS00107">
    <property type="entry name" value="PROTEIN_KINASE_ATP"/>
    <property type="match status" value="1"/>
</dbReference>
<organism evidence="8 9">
    <name type="scientific">Apostasia shenzhenica</name>
    <dbReference type="NCBI Taxonomy" id="1088818"/>
    <lineage>
        <taxon>Eukaryota</taxon>
        <taxon>Viridiplantae</taxon>
        <taxon>Streptophyta</taxon>
        <taxon>Embryophyta</taxon>
        <taxon>Tracheophyta</taxon>
        <taxon>Spermatophyta</taxon>
        <taxon>Magnoliopsida</taxon>
        <taxon>Liliopsida</taxon>
        <taxon>Asparagales</taxon>
        <taxon>Orchidaceae</taxon>
        <taxon>Apostasioideae</taxon>
        <taxon>Apostasia</taxon>
    </lineage>
</organism>
<evidence type="ECO:0000313" key="8">
    <source>
        <dbReference type="EMBL" id="PKA61475.1"/>
    </source>
</evidence>
<sequence>MDWVKGAALGKGSFGSVNVAVRRSMPAELMAVKSAPLSSASVLRREEAIISDLQGCPHIIGCFGHQVSEEPSGEPRLYNLFLEYAGGGDIYGLIRSSGGLPEEAVRRHVRSILEGLRHIHARGYVHCDIKPQNILLVGGEAKIADFGLSNGEIRGTPLYMAPEALLRKEYEAPADIWALGCTAAEMFSGRRPWPETEVCAVIRRIGSSEEMPEIPPAMSAEGKDFLSRCFVKDPRERWTAEMLLSHPFVASSVFEDEAVAAGTGCGAGDPSPKSVLGYLFSPIPFTPEATSDTAKNDWGSVVFPGDTPAERVRLLATEERPYWASSLTEEEGWIALRVESTGATDGKDEEVLRPASSSIGGEANVELSLPPLMPCSRSVSKRRAVRGCFANSPIAGLFSAKKRKLGFD</sequence>
<dbReference type="Gene3D" id="1.10.510.10">
    <property type="entry name" value="Transferase(Phosphotransferase) domain 1"/>
    <property type="match status" value="1"/>
</dbReference>
<dbReference type="Pfam" id="PF00069">
    <property type="entry name" value="Pkinase"/>
    <property type="match status" value="1"/>
</dbReference>
<dbReference type="PANTHER" id="PTHR48011:SF18">
    <property type="entry name" value="MITOGEN-ACTIVATED PROTEIN KINASE KINASE KINASE 19-RELATED"/>
    <property type="match status" value="1"/>
</dbReference>